<dbReference type="Proteomes" id="UP001549921">
    <property type="component" value="Unassembled WGS sequence"/>
</dbReference>
<evidence type="ECO:0000256" key="2">
    <source>
        <dbReference type="SAM" id="MobiDB-lite"/>
    </source>
</evidence>
<comment type="caution">
    <text evidence="3">The sequence shown here is derived from an EMBL/GenBank/DDBJ whole genome shotgun (WGS) entry which is preliminary data.</text>
</comment>
<reference evidence="3 4" key="1">
    <citation type="submission" date="2024-06" db="EMBL/GenBank/DDBJ databases">
        <title>A chromosome-level genome assembly of beet webworm, Loxostege sticticalis.</title>
        <authorList>
            <person name="Zhang Y."/>
        </authorList>
    </citation>
    <scope>NUCLEOTIDE SEQUENCE [LARGE SCALE GENOMIC DNA]</scope>
    <source>
        <strain evidence="3">AQ028</strain>
        <tissue evidence="3">Male pupae</tissue>
    </source>
</reference>
<protein>
    <submittedName>
        <fullName evidence="3">Uncharacterized protein</fullName>
    </submittedName>
</protein>
<keyword evidence="1" id="KW-0175">Coiled coil</keyword>
<name>A0ABD0SJE8_LOXSC</name>
<dbReference type="AlphaFoldDB" id="A0ABD0SJE8"/>
<accession>A0ABD0SJE8</accession>
<evidence type="ECO:0000256" key="1">
    <source>
        <dbReference type="SAM" id="Coils"/>
    </source>
</evidence>
<evidence type="ECO:0000313" key="4">
    <source>
        <dbReference type="Proteomes" id="UP001549921"/>
    </source>
</evidence>
<gene>
    <name evidence="3" type="ORF">ABMA28_007951</name>
</gene>
<sequence>MNVCKEFMQQFRKTSFKEVYIILAQDIFPHVHNYVALLEMIPFEDGSYHTYFGEVKKVICIFQNYYTNVIDDVVQEADKCTHVMDRNELLVLVDRTIDIHQSRHIYFGRQFLPVQSPVEKQVFEEIETLYTQYMEKLLNLKSNIEKFDKQDKVDNFAKEHFKMSIKGISELFTMTHTFLSMMLADRIHQIRVSVEEIHLRVHNNLRKIQKECDDTLRGLMEMLYDKNKSMLHVTRKDHRCSIAMGEASRGIDRIRAKIQEYSYNPPISRLEEEVAYWQDRIKEFDKIASKLVLLKKAQDEVMKQEEIYNSMKTTELPGSKRQCWVNMGKNFAQRKEYLKEKIIEYAKPLITYFAVRGIDRLLYSDAHGQYFVDEYNHQVYVFDYGMGVYHVNCEGDFKQISDHQLYYFDTHGRYTLSPQGEKVYQLAACTSTYKLTGSDLLMKTTTDCGHSERMNQNCRLHIKDLMRTGEVLPDVKKTDIKSTLNTEVVRYLWDSFGHVLPYALHDVWKSHTKNPIQLLAHKLLLHKYNRTKSELEEKKKEAQEYRAKIFKERKDRAVAASKAWKAKQARRSKPEESYDDQAMTDAQATTQMFLASLNDLNYN</sequence>
<organism evidence="3 4">
    <name type="scientific">Loxostege sticticalis</name>
    <name type="common">Beet webworm moth</name>
    <dbReference type="NCBI Taxonomy" id="481309"/>
    <lineage>
        <taxon>Eukaryota</taxon>
        <taxon>Metazoa</taxon>
        <taxon>Ecdysozoa</taxon>
        <taxon>Arthropoda</taxon>
        <taxon>Hexapoda</taxon>
        <taxon>Insecta</taxon>
        <taxon>Pterygota</taxon>
        <taxon>Neoptera</taxon>
        <taxon>Endopterygota</taxon>
        <taxon>Lepidoptera</taxon>
        <taxon>Glossata</taxon>
        <taxon>Ditrysia</taxon>
        <taxon>Pyraloidea</taxon>
        <taxon>Crambidae</taxon>
        <taxon>Pyraustinae</taxon>
        <taxon>Loxostege</taxon>
    </lineage>
</organism>
<feature type="region of interest" description="Disordered" evidence="2">
    <location>
        <begin position="562"/>
        <end position="582"/>
    </location>
</feature>
<dbReference type="EMBL" id="JBEDNZ010000020">
    <property type="protein sequence ID" value="KAL0819952.1"/>
    <property type="molecule type" value="Genomic_DNA"/>
</dbReference>
<proteinExistence type="predicted"/>
<evidence type="ECO:0000313" key="3">
    <source>
        <dbReference type="EMBL" id="KAL0819952.1"/>
    </source>
</evidence>
<feature type="coiled-coil region" evidence="1">
    <location>
        <begin position="521"/>
        <end position="555"/>
    </location>
</feature>